<evidence type="ECO:0000313" key="2">
    <source>
        <dbReference type="EMBL" id="MBA2935751.1"/>
    </source>
</evidence>
<accession>A0A838L8X5</accession>
<evidence type="ECO:0000313" key="3">
    <source>
        <dbReference type="Proteomes" id="UP000570166"/>
    </source>
</evidence>
<evidence type="ECO:0000259" key="1">
    <source>
        <dbReference type="Pfam" id="PF01323"/>
    </source>
</evidence>
<dbReference type="EMBL" id="JACEIB010000026">
    <property type="protein sequence ID" value="MBA2935751.1"/>
    <property type="molecule type" value="Genomic_DNA"/>
</dbReference>
<name>A0A838L8X5_9SPHN</name>
<proteinExistence type="predicted"/>
<dbReference type="GO" id="GO:0016491">
    <property type="term" value="F:oxidoreductase activity"/>
    <property type="evidence" value="ECO:0007669"/>
    <property type="project" value="InterPro"/>
</dbReference>
<dbReference type="Proteomes" id="UP000570166">
    <property type="component" value="Unassembled WGS sequence"/>
</dbReference>
<dbReference type="Pfam" id="PF01323">
    <property type="entry name" value="DSBA"/>
    <property type="match status" value="1"/>
</dbReference>
<dbReference type="InterPro" id="IPR001853">
    <property type="entry name" value="DSBA-like_thioredoxin_dom"/>
</dbReference>
<dbReference type="SUPFAM" id="SSF52833">
    <property type="entry name" value="Thioredoxin-like"/>
    <property type="match status" value="1"/>
</dbReference>
<dbReference type="CDD" id="cd03025">
    <property type="entry name" value="DsbA_FrnE_like"/>
    <property type="match status" value="1"/>
</dbReference>
<gene>
    <name evidence="2" type="ORF">HZF05_16845</name>
</gene>
<dbReference type="InterPro" id="IPR036249">
    <property type="entry name" value="Thioredoxin-like_sf"/>
</dbReference>
<comment type="caution">
    <text evidence="2">The sequence shown here is derived from an EMBL/GenBank/DDBJ whole genome shotgun (WGS) entry which is preliminary data.</text>
</comment>
<protein>
    <submittedName>
        <fullName evidence="2">DsbA family protein</fullName>
    </submittedName>
</protein>
<sequence length="212" mass="22380">MADAILHYIHDPLCGWCYAAEPLVQAVAAAGFPLVLHGGGLWDPASRSDATKRAYIRASDQRIATMTGQLFGAAYLDGLLADPETVWWSRPTIAAVLAGEAIDGGSGLAMMSAIQRAHYVGGLRVVDADILVATAIAAGFDGQHFAELLEQVPVDRHIAETRALMLGRGLQGYPSFLLECDGELAHVAHEAFYGRPEAFAAALTAQALGVPV</sequence>
<dbReference type="Gene3D" id="3.40.30.10">
    <property type="entry name" value="Glutaredoxin"/>
    <property type="match status" value="1"/>
</dbReference>
<organism evidence="2 3">
    <name type="scientific">Sphingomonas chungangi</name>
    <dbReference type="NCBI Taxonomy" id="2683589"/>
    <lineage>
        <taxon>Bacteria</taxon>
        <taxon>Pseudomonadati</taxon>
        <taxon>Pseudomonadota</taxon>
        <taxon>Alphaproteobacteria</taxon>
        <taxon>Sphingomonadales</taxon>
        <taxon>Sphingomonadaceae</taxon>
        <taxon>Sphingomonas</taxon>
    </lineage>
</organism>
<feature type="domain" description="DSBA-like thioredoxin" evidence="1">
    <location>
        <begin position="11"/>
        <end position="183"/>
    </location>
</feature>
<reference evidence="2 3" key="1">
    <citation type="submission" date="2020-07" db="EMBL/GenBank/DDBJ databases">
        <authorList>
            <person name="Sun Q."/>
        </authorList>
    </citation>
    <scope>NUCLEOTIDE SEQUENCE [LARGE SCALE GENOMIC DNA]</scope>
    <source>
        <strain evidence="2 3">CGMCC 1.13654</strain>
    </source>
</reference>
<dbReference type="RefSeq" id="WP_160362952.1">
    <property type="nucleotide sequence ID" value="NZ_JACEIB010000026.1"/>
</dbReference>
<keyword evidence="3" id="KW-1185">Reference proteome</keyword>
<dbReference type="AlphaFoldDB" id="A0A838L8X5"/>